<name>M4T8D0_9TRYP</name>
<dbReference type="Pfam" id="PF10659">
    <property type="entry name" value="Trypan_glycop_C"/>
    <property type="match status" value="1"/>
</dbReference>
<evidence type="ECO:0000256" key="2">
    <source>
        <dbReference type="ARBA" id="ARBA00004609"/>
    </source>
</evidence>
<keyword evidence="3" id="KW-1003">Cell membrane</keyword>
<feature type="non-terminal residue" evidence="11">
    <location>
        <position position="1"/>
    </location>
</feature>
<accession>M4T8D0</accession>
<dbReference type="SUPFAM" id="SSF58087">
    <property type="entry name" value="Variant surface glycoprotein (N-terminal domain)"/>
    <property type="match status" value="1"/>
</dbReference>
<dbReference type="GO" id="GO:0042783">
    <property type="term" value="P:symbiont-mediated evasion of host immune response"/>
    <property type="evidence" value="ECO:0007669"/>
    <property type="project" value="InterPro"/>
</dbReference>
<evidence type="ECO:0000256" key="6">
    <source>
        <dbReference type="ARBA" id="ARBA00023180"/>
    </source>
</evidence>
<keyword evidence="4" id="KW-0336">GPI-anchor</keyword>
<dbReference type="AlphaFoldDB" id="M4T8D0"/>
<dbReference type="VEuPathDB" id="TriTrypDB:Tb427_000257400"/>
<evidence type="ECO:0000256" key="1">
    <source>
        <dbReference type="ARBA" id="ARBA00002523"/>
    </source>
</evidence>
<dbReference type="Pfam" id="PF00913">
    <property type="entry name" value="Trypan_glycop"/>
    <property type="match status" value="1"/>
</dbReference>
<feature type="compositionally biased region" description="Low complexity" evidence="8">
    <location>
        <begin position="403"/>
        <end position="413"/>
    </location>
</feature>
<keyword evidence="6" id="KW-0325">Glycoprotein</keyword>
<dbReference type="InterPro" id="IPR019609">
    <property type="entry name" value="Variant_surf_glycoprt_trypan_C"/>
</dbReference>
<dbReference type="Gene3D" id="3.30.1680.30">
    <property type="match status" value="1"/>
</dbReference>
<dbReference type="Gene3D" id="3.90.150.10">
    <property type="entry name" value="Variant Surface Glycoprotein, subunit A domain 1"/>
    <property type="match status" value="1"/>
</dbReference>
<evidence type="ECO:0000256" key="5">
    <source>
        <dbReference type="ARBA" id="ARBA00023136"/>
    </source>
</evidence>
<dbReference type="Gene3D" id="1.10.470.10">
    <property type="entry name" value="Variant Surface Glycoprotein, subunit A, domain 2"/>
    <property type="match status" value="1"/>
</dbReference>
<dbReference type="InterPro" id="IPR001812">
    <property type="entry name" value="Trypano_VSG_A_N_dom"/>
</dbReference>
<keyword evidence="7" id="KW-0449">Lipoprotein</keyword>
<evidence type="ECO:0000259" key="9">
    <source>
        <dbReference type="Pfam" id="PF00913"/>
    </source>
</evidence>
<evidence type="ECO:0000313" key="11">
    <source>
        <dbReference type="EMBL" id="AGH59150.1"/>
    </source>
</evidence>
<dbReference type="GO" id="GO:0098552">
    <property type="term" value="C:side of membrane"/>
    <property type="evidence" value="ECO:0007669"/>
    <property type="project" value="UniProtKB-KW"/>
</dbReference>
<feature type="region of interest" description="Disordered" evidence="8">
    <location>
        <begin position="392"/>
        <end position="435"/>
    </location>
</feature>
<reference evidence="11" key="1">
    <citation type="submission" date="2013-02" db="EMBL/GenBank/DDBJ databases">
        <authorList>
            <person name="Cross G.A.M."/>
            <person name="Kim H.-S."/>
            <person name="Wickstead B."/>
        </authorList>
    </citation>
    <scope>NUCLEOTIDE SEQUENCE</scope>
    <source>
        <strain evidence="11">Lister 427</strain>
    </source>
</reference>
<reference evidence="11" key="2">
    <citation type="journal article" date="2014" name="Mol. Biochem. Parasitol.">
        <title>Capturing the variant surface glycoprotein repertoire (the VSGnome) of Trypanosoma brucei Lister 427.</title>
        <authorList>
            <person name="Cross G.A."/>
            <person name="Kim H.S."/>
            <person name="Wickstead B."/>
        </authorList>
    </citation>
    <scope>NUCLEOTIDE SEQUENCE</scope>
    <source>
        <strain evidence="11">Lister 427</strain>
    </source>
</reference>
<sequence length="435" mass="47486">IRAAVQLTKPAEAARQYLLQYMKTKIYLEKVQNGVYTPEQQTLLAYYAEKARKSLNKLQSLEIKQTLTQVRDAARAEASIASFVTALAHITAATTHSRLEDETGSNAARAAANKVSVKPTACALDRAGVEDSNEAPDSISDKEFANVNLASDGDATVTGGGTACTLTAQKASNRLLNAGAGDQTITGEPHYAGGLFFLDTTGLKNRNANKQGDLPAEAKVLQKALIAAHAAKGSTEQFIFKKPSQLKTDQDFKRLWRNIVLNQLPAKATDETAVEDAIAKAFGGDEAMEATYNANLKTTMVVNLKGDEPKEVQLQTLVNFDDLERVLTHYQALNADTLKSKIKEFQDTLNKQDSKAAADTCNKITNKNECDNKPYCSYNATEQETTKKCQFNETKASKSRVPVTQVQTAAAETTTDKRKDKKKDECKSPDCKWES</sequence>
<feature type="compositionally biased region" description="Basic and acidic residues" evidence="8">
    <location>
        <begin position="414"/>
        <end position="435"/>
    </location>
</feature>
<evidence type="ECO:0000256" key="8">
    <source>
        <dbReference type="SAM" id="MobiDB-lite"/>
    </source>
</evidence>
<evidence type="ECO:0000259" key="10">
    <source>
        <dbReference type="Pfam" id="PF10659"/>
    </source>
</evidence>
<dbReference type="Gene3D" id="3.30.1680.40">
    <property type="match status" value="1"/>
</dbReference>
<proteinExistence type="predicted"/>
<comment type="function">
    <text evidence="1">VSG forms a coat on the surface of the parasite. The trypanosome evades the immune response of the host by expressing a series of antigenically distinct VSGs from an estimated 1000 VSG genes.</text>
</comment>
<evidence type="ECO:0000256" key="7">
    <source>
        <dbReference type="ARBA" id="ARBA00023288"/>
    </source>
</evidence>
<feature type="domain" description="Trypanosome variant surface glycoprotein C-terminal" evidence="10">
    <location>
        <begin position="361"/>
        <end position="434"/>
    </location>
</feature>
<evidence type="ECO:0000256" key="3">
    <source>
        <dbReference type="ARBA" id="ARBA00022475"/>
    </source>
</evidence>
<evidence type="ECO:0000256" key="4">
    <source>
        <dbReference type="ARBA" id="ARBA00022622"/>
    </source>
</evidence>
<dbReference type="EMBL" id="KC611719">
    <property type="protein sequence ID" value="AGH59150.1"/>
    <property type="molecule type" value="Genomic_DNA"/>
</dbReference>
<keyword evidence="5" id="KW-0472">Membrane</keyword>
<dbReference type="GO" id="GO:0005886">
    <property type="term" value="C:plasma membrane"/>
    <property type="evidence" value="ECO:0007669"/>
    <property type="project" value="UniProtKB-SubCell"/>
</dbReference>
<organism evidence="11">
    <name type="scientific">Trypanosoma brucei</name>
    <dbReference type="NCBI Taxonomy" id="5691"/>
    <lineage>
        <taxon>Eukaryota</taxon>
        <taxon>Discoba</taxon>
        <taxon>Euglenozoa</taxon>
        <taxon>Kinetoplastea</taxon>
        <taxon>Metakinetoplastina</taxon>
        <taxon>Trypanosomatida</taxon>
        <taxon>Trypanosomatidae</taxon>
        <taxon>Trypanosoma</taxon>
    </lineage>
</organism>
<feature type="domain" description="Trypanosome variant surface glycoprotein A-type N-terminal" evidence="9">
    <location>
        <begin position="4"/>
        <end position="331"/>
    </location>
</feature>
<comment type="subcellular location">
    <subcellularLocation>
        <location evidence="2">Cell membrane</location>
        <topology evidence="2">Lipid-anchor</topology>
        <topology evidence="2">GPI-anchor</topology>
    </subcellularLocation>
</comment>
<protein>
    <submittedName>
        <fullName evidence="11">Variant surface glycoprotein 3106</fullName>
    </submittedName>
</protein>